<dbReference type="InterPro" id="IPR003607">
    <property type="entry name" value="HD/PDEase_dom"/>
</dbReference>
<dbReference type="EMBL" id="AYZL01000016">
    <property type="protein sequence ID" value="KRN04324.1"/>
    <property type="molecule type" value="Genomic_DNA"/>
</dbReference>
<dbReference type="PANTHER" id="PTHR11373:SF4">
    <property type="entry name" value="DEOXYNUCLEOSIDE TRIPHOSPHATE TRIPHOSPHOHYDROLASE SAMHD1"/>
    <property type="match status" value="1"/>
</dbReference>
<dbReference type="PATRIC" id="fig|1423744.4.peg.433"/>
<dbReference type="Pfam" id="PF01966">
    <property type="entry name" value="HD"/>
    <property type="match status" value="1"/>
</dbReference>
<gene>
    <name evidence="2" type="ORF">FC86_GL000422</name>
</gene>
<dbReference type="Proteomes" id="UP000051378">
    <property type="component" value="Unassembled WGS sequence"/>
</dbReference>
<dbReference type="PANTHER" id="PTHR11373">
    <property type="entry name" value="DEOXYNUCLEOSIDE TRIPHOSPHATE TRIPHOSPHOHYDROLASE"/>
    <property type="match status" value="1"/>
</dbReference>
<comment type="caution">
    <text evidence="2">The sequence shown here is derived from an EMBL/GenBank/DDBJ whole genome shotgun (WGS) entry which is preliminary data.</text>
</comment>
<name>A0A0R2DVY7_9LACO</name>
<organism evidence="2 3">
    <name type="scientific">Holzapfeliella floricola DSM 23037 = JCM 16512</name>
    <dbReference type="NCBI Taxonomy" id="1423744"/>
    <lineage>
        <taxon>Bacteria</taxon>
        <taxon>Bacillati</taxon>
        <taxon>Bacillota</taxon>
        <taxon>Bacilli</taxon>
        <taxon>Lactobacillales</taxon>
        <taxon>Lactobacillaceae</taxon>
        <taxon>Holzapfeliella</taxon>
    </lineage>
</organism>
<feature type="domain" description="HD/PDEase" evidence="1">
    <location>
        <begin position="85"/>
        <end position="223"/>
    </location>
</feature>
<protein>
    <submittedName>
        <fullName evidence="2">Deoxyguanosinetriphosphate triphosphohydrolase</fullName>
    </submittedName>
</protein>
<dbReference type="Gene3D" id="1.10.3210.10">
    <property type="entry name" value="Hypothetical protein af1432"/>
    <property type="match status" value="1"/>
</dbReference>
<evidence type="ECO:0000313" key="3">
    <source>
        <dbReference type="Proteomes" id="UP000051378"/>
    </source>
</evidence>
<dbReference type="GO" id="GO:0006203">
    <property type="term" value="P:dGTP catabolic process"/>
    <property type="evidence" value="ECO:0007669"/>
    <property type="project" value="TreeGrafter"/>
</dbReference>
<dbReference type="STRING" id="1423744.FC86_GL000422"/>
<proteinExistence type="predicted"/>
<dbReference type="SUPFAM" id="SSF109604">
    <property type="entry name" value="HD-domain/PDEase-like"/>
    <property type="match status" value="1"/>
</dbReference>
<evidence type="ECO:0000313" key="2">
    <source>
        <dbReference type="EMBL" id="KRN04324.1"/>
    </source>
</evidence>
<accession>A0A0R2DVY7</accession>
<sequence length="481" mass="55901">MIYQINLKNVKIKILMLIVTMANIKEIISMKSIQKLPREKVLRDPVHNYIHVEYPFILELIDTREFQRLRRIRQLGGAAFTFHGGEHSRFTHSLGVYEVTRQIVNNFNRNYPSKEAGDGLWDDSESIVALAAALLHDVGHGAYSHTFEHIFHTDHEQFTQEIITSEKTEINQVLKKVSLDFPEKVASVINKTYPNPQVVQMISSQIDADRMDYLLRDAYMTGTQYGMFDLTRILRVMRPYSGGITFEKNGMHAVEDYILSRFQMYQQVYFHPASRGMEVVLTHLLERAKYVYEQGELPKNSMSNLLAPFLEHNFTLEDYLNLDDGVLNANFSLLRYHHDKILSDLAGKFLDRKPFKSVQITDESKPQIQYLKTLVEKVGFDSDYYTALNDSFDLPYDAYHPDQKKPKTQIEIMISDSNWMELSKLSKIVEAISGKQEGDERFYFPRVMIKGNSQDPELQELYAEFQSYIKNGELLSQREEA</sequence>
<dbReference type="CDD" id="cd00077">
    <property type="entry name" value="HDc"/>
    <property type="match status" value="1"/>
</dbReference>
<dbReference type="InterPro" id="IPR045509">
    <property type="entry name" value="HD_assoc_2"/>
</dbReference>
<reference evidence="2 3" key="1">
    <citation type="journal article" date="2015" name="Genome Announc.">
        <title>Expanding the biotechnology potential of lactobacilli through comparative genomics of 213 strains and associated genera.</title>
        <authorList>
            <person name="Sun Z."/>
            <person name="Harris H.M."/>
            <person name="McCann A."/>
            <person name="Guo C."/>
            <person name="Argimon S."/>
            <person name="Zhang W."/>
            <person name="Yang X."/>
            <person name="Jeffery I.B."/>
            <person name="Cooney J.C."/>
            <person name="Kagawa T.F."/>
            <person name="Liu W."/>
            <person name="Song Y."/>
            <person name="Salvetti E."/>
            <person name="Wrobel A."/>
            <person name="Rasinkangas P."/>
            <person name="Parkhill J."/>
            <person name="Rea M.C."/>
            <person name="O'Sullivan O."/>
            <person name="Ritari J."/>
            <person name="Douillard F.P."/>
            <person name="Paul Ross R."/>
            <person name="Yang R."/>
            <person name="Briner A.E."/>
            <person name="Felis G.E."/>
            <person name="de Vos W.M."/>
            <person name="Barrangou R."/>
            <person name="Klaenhammer T.R."/>
            <person name="Caufield P.W."/>
            <person name="Cui Y."/>
            <person name="Zhang H."/>
            <person name="O'Toole P.W."/>
        </authorList>
    </citation>
    <scope>NUCLEOTIDE SEQUENCE [LARGE SCALE GENOMIC DNA]</scope>
    <source>
        <strain evidence="2 3">DSM 23037</strain>
    </source>
</reference>
<dbReference type="FunFam" id="1.10.3210.10:FF:000014">
    <property type="entry name" value="HD domain-containing protein"/>
    <property type="match status" value="1"/>
</dbReference>
<evidence type="ECO:0000259" key="1">
    <source>
        <dbReference type="SMART" id="SM00471"/>
    </source>
</evidence>
<keyword evidence="3" id="KW-1185">Reference proteome</keyword>
<keyword evidence="2" id="KW-0378">Hydrolase</keyword>
<dbReference type="SMART" id="SM00471">
    <property type="entry name" value="HDc"/>
    <property type="match status" value="1"/>
</dbReference>
<dbReference type="InterPro" id="IPR050135">
    <property type="entry name" value="dGTPase-like"/>
</dbReference>
<dbReference type="Pfam" id="PF19276">
    <property type="entry name" value="HD_assoc_2"/>
    <property type="match status" value="1"/>
</dbReference>
<dbReference type="GO" id="GO:0008832">
    <property type="term" value="F:dGTPase activity"/>
    <property type="evidence" value="ECO:0007669"/>
    <property type="project" value="TreeGrafter"/>
</dbReference>
<dbReference type="AlphaFoldDB" id="A0A0R2DVY7"/>
<dbReference type="InterPro" id="IPR006674">
    <property type="entry name" value="HD_domain"/>
</dbReference>